<evidence type="ECO:0000259" key="8">
    <source>
        <dbReference type="PROSITE" id="PS51192"/>
    </source>
</evidence>
<dbReference type="SUPFAM" id="SSF52540">
    <property type="entry name" value="P-loop containing nucleoside triphosphate hydrolases"/>
    <property type="match status" value="2"/>
</dbReference>
<dbReference type="KEGG" id="tmn:UCRPA7_7535"/>
<feature type="compositionally biased region" description="Pro residues" evidence="7">
    <location>
        <begin position="1"/>
        <end position="10"/>
    </location>
</feature>
<dbReference type="RefSeq" id="XP_007918255.1">
    <property type="nucleotide sequence ID" value="XM_007920064.1"/>
</dbReference>
<feature type="compositionally biased region" description="Basic and acidic residues" evidence="7">
    <location>
        <begin position="105"/>
        <end position="118"/>
    </location>
</feature>
<organism evidence="10 11">
    <name type="scientific">Phaeoacremonium minimum (strain UCR-PA7)</name>
    <name type="common">Esca disease fungus</name>
    <name type="synonym">Togninia minima</name>
    <dbReference type="NCBI Taxonomy" id="1286976"/>
    <lineage>
        <taxon>Eukaryota</taxon>
        <taxon>Fungi</taxon>
        <taxon>Dikarya</taxon>
        <taxon>Ascomycota</taxon>
        <taxon>Pezizomycotina</taxon>
        <taxon>Sordariomycetes</taxon>
        <taxon>Sordariomycetidae</taxon>
        <taxon>Togniniales</taxon>
        <taxon>Togniniaceae</taxon>
        <taxon>Phaeoacremonium</taxon>
    </lineage>
</organism>
<dbReference type="CDD" id="cd17956">
    <property type="entry name" value="DEADc_DDX51"/>
    <property type="match status" value="1"/>
</dbReference>
<dbReference type="InterPro" id="IPR011545">
    <property type="entry name" value="DEAD/DEAH_box_helicase_dom"/>
</dbReference>
<evidence type="ECO:0000313" key="11">
    <source>
        <dbReference type="Proteomes" id="UP000014074"/>
    </source>
</evidence>
<evidence type="ECO:0000256" key="3">
    <source>
        <dbReference type="ARBA" id="ARBA00022806"/>
    </source>
</evidence>
<dbReference type="InterPro" id="IPR027417">
    <property type="entry name" value="P-loop_NTPase"/>
</dbReference>
<protein>
    <recommendedName>
        <fullName evidence="6">ATP-dependent RNA helicase</fullName>
        <ecNumber evidence="6">3.6.4.13</ecNumber>
    </recommendedName>
</protein>
<dbReference type="Pfam" id="PF00271">
    <property type="entry name" value="Helicase_C"/>
    <property type="match status" value="1"/>
</dbReference>
<dbReference type="SMART" id="SM00490">
    <property type="entry name" value="HELICc"/>
    <property type="match status" value="1"/>
</dbReference>
<evidence type="ECO:0000313" key="10">
    <source>
        <dbReference type="EMBL" id="EON96983.1"/>
    </source>
</evidence>
<dbReference type="InterPro" id="IPR000629">
    <property type="entry name" value="RNA-helicase_DEAD-box_CS"/>
</dbReference>
<dbReference type="HOGENOM" id="CLU_003041_15_2_1"/>
<feature type="domain" description="Helicase ATP-binding" evidence="8">
    <location>
        <begin position="368"/>
        <end position="611"/>
    </location>
</feature>
<feature type="compositionally biased region" description="Polar residues" evidence="7">
    <location>
        <begin position="28"/>
        <end position="41"/>
    </location>
</feature>
<accession>R8BCF5</accession>
<dbReference type="Proteomes" id="UP000014074">
    <property type="component" value="Unassembled WGS sequence"/>
</dbReference>
<evidence type="ECO:0000256" key="1">
    <source>
        <dbReference type="ARBA" id="ARBA00022741"/>
    </source>
</evidence>
<dbReference type="PROSITE" id="PS00039">
    <property type="entry name" value="DEAD_ATP_HELICASE"/>
    <property type="match status" value="1"/>
</dbReference>
<comment type="similarity">
    <text evidence="6">Belongs to the DEAD box helicase family.</text>
</comment>
<feature type="region of interest" description="Disordered" evidence="7">
    <location>
        <begin position="1"/>
        <end position="304"/>
    </location>
</feature>
<keyword evidence="3 6" id="KW-0347">Helicase</keyword>
<dbReference type="GO" id="GO:0003724">
    <property type="term" value="F:RNA helicase activity"/>
    <property type="evidence" value="ECO:0007669"/>
    <property type="project" value="UniProtKB-EC"/>
</dbReference>
<feature type="region of interest" description="Disordered" evidence="7">
    <location>
        <begin position="677"/>
        <end position="722"/>
    </location>
</feature>
<name>R8BCF5_PHAM7</name>
<dbReference type="GeneID" id="19328303"/>
<dbReference type="PANTHER" id="PTHR24031">
    <property type="entry name" value="RNA HELICASE"/>
    <property type="match status" value="1"/>
</dbReference>
<evidence type="ECO:0000259" key="9">
    <source>
        <dbReference type="PROSITE" id="PS51194"/>
    </source>
</evidence>
<dbReference type="InterPro" id="IPR001650">
    <property type="entry name" value="Helicase_C-like"/>
</dbReference>
<evidence type="ECO:0000256" key="2">
    <source>
        <dbReference type="ARBA" id="ARBA00022801"/>
    </source>
</evidence>
<comment type="function">
    <text evidence="6">RNA helicase.</text>
</comment>
<dbReference type="SMART" id="SM00487">
    <property type="entry name" value="DEXDc"/>
    <property type="match status" value="1"/>
</dbReference>
<feature type="compositionally biased region" description="Basic residues" evidence="7">
    <location>
        <begin position="250"/>
        <end position="264"/>
    </location>
</feature>
<dbReference type="InterPro" id="IPR014001">
    <property type="entry name" value="Helicase_ATP-bd"/>
</dbReference>
<dbReference type="eggNOG" id="KOG0350">
    <property type="taxonomic scope" value="Eukaryota"/>
</dbReference>
<feature type="compositionally biased region" description="Polar residues" evidence="7">
    <location>
        <begin position="133"/>
        <end position="142"/>
    </location>
</feature>
<evidence type="ECO:0000256" key="6">
    <source>
        <dbReference type="RuleBase" id="RU365068"/>
    </source>
</evidence>
<sequence>MYARYIPPPKADYRNDAEPPLVPAKVTDSLSNSTATQSTTPYARYVPPPKPKHTEAPTPALTAKRIVFDYEEQADESSSKKRKLEPSDQNAIEPGKKKSKKSKESRRGAESEILEKDLFSQNLTDNDVVGVVENSQQESSTIVMAERDYEKKSKKSKKLSMSSPEPANLGTKPKTSKKEKKATEKKASNKLSPEPETPPTEPVSNPSDDDQEPPKAKTKTKKKRSSDATVEIPGILNNESVDDTTERHKSVLKKKEKSLKRLKREAREDNDTKESKEQAVANADGVAEEPPEIHGLEPLPQPEPVAQGNIKAAYETLPAWLAAPIRVTPTKTTTFTKLGIDAEVEKALAAKGYKEAFAVQTAAIPMLMPSADRQGDLVVSAATGSGKTLAYVLPMVRDISQGVVTKLRGLIVVPTRELVRQAQEVCEICSAALSGPGRKRVRIGISMGNQAFKTEQIALMGEEQHYDPEGYQSYLRKRHDPDAFEYFGSDPHLNMFQETMKPLPDHVVDYVSKVDILICTPGRLVEHINLTPGFNLDYVRWLVVDEADKLLAQSFQQWLGVVMEKLSVEKPGARDFLDSNKSGVRKIILSATMTRDLSLLNGLKLRRPRLIVLEGTRSDEDDDNEDKTVHVLPELLRETGIKVRDPDQKPLLLVDLLQSDQLKPISAALDKIHDDAEEDLDNSDDTSSSGSDSEDTSDPDSDSDDESNENSDDDSLSAGYPTKSRKTFQSTVLVFTKSNETALRLSRLLSILAPSLAPLVGTLTSTTRTSQRRKTLQAFASRKFRILIASDLVARGIDLTNLDHVVNYDMPTSVASYVHRVGRTARAGRSGHAWTFFTKTEAGWFWPEIAGQGKNPSKLGGIKRTQKVENIRFGGDEGGRFSEKRVEIYEAALEKLGQEAGELRRRR</sequence>
<evidence type="ECO:0000256" key="5">
    <source>
        <dbReference type="ARBA" id="ARBA00022884"/>
    </source>
</evidence>
<dbReference type="GO" id="GO:0003723">
    <property type="term" value="F:RNA binding"/>
    <property type="evidence" value="ECO:0007669"/>
    <property type="project" value="UniProtKB-UniRule"/>
</dbReference>
<dbReference type="PROSITE" id="PS51194">
    <property type="entry name" value="HELICASE_CTER"/>
    <property type="match status" value="1"/>
</dbReference>
<dbReference type="AlphaFoldDB" id="R8BCF5"/>
<feature type="domain" description="Helicase C-terminal" evidence="9">
    <location>
        <begin position="723"/>
        <end position="870"/>
    </location>
</feature>
<dbReference type="Gene3D" id="3.40.50.300">
    <property type="entry name" value="P-loop containing nucleotide triphosphate hydrolases"/>
    <property type="match status" value="2"/>
</dbReference>
<dbReference type="EMBL" id="KB933306">
    <property type="protein sequence ID" value="EON96983.1"/>
    <property type="molecule type" value="Genomic_DNA"/>
</dbReference>
<keyword evidence="11" id="KW-1185">Reference proteome</keyword>
<feature type="compositionally biased region" description="Basic and acidic residues" evidence="7">
    <location>
        <begin position="265"/>
        <end position="277"/>
    </location>
</feature>
<feature type="compositionally biased region" description="Acidic residues" evidence="7">
    <location>
        <begin position="692"/>
        <end position="715"/>
    </location>
</feature>
<dbReference type="EC" id="3.6.4.13" evidence="6"/>
<keyword evidence="2 6" id="KW-0378">Hydrolase</keyword>
<dbReference type="GO" id="GO:0005524">
    <property type="term" value="F:ATP binding"/>
    <property type="evidence" value="ECO:0007669"/>
    <property type="project" value="UniProtKB-UniRule"/>
</dbReference>
<keyword evidence="1 6" id="KW-0547">Nucleotide-binding</keyword>
<comment type="domain">
    <text evidence="6">The Q motif is unique to and characteristic of the DEAD box family of RNA helicases and controls ATP binding and hydrolysis.</text>
</comment>
<dbReference type="GO" id="GO:0016787">
    <property type="term" value="F:hydrolase activity"/>
    <property type="evidence" value="ECO:0007669"/>
    <property type="project" value="UniProtKB-KW"/>
</dbReference>
<reference evidence="11" key="1">
    <citation type="journal article" date="2013" name="Genome Announc.">
        <title>Draft genome sequence of the ascomycete Phaeoacremonium aleophilum strain UCR-PA7, a causal agent of the esca disease complex in grapevines.</title>
        <authorList>
            <person name="Blanco-Ulate B."/>
            <person name="Rolshausen P."/>
            <person name="Cantu D."/>
        </authorList>
    </citation>
    <scope>NUCLEOTIDE SEQUENCE [LARGE SCALE GENOMIC DNA]</scope>
    <source>
        <strain evidence="11">UCR-PA7</strain>
    </source>
</reference>
<dbReference type="PROSITE" id="PS51192">
    <property type="entry name" value="HELICASE_ATP_BIND_1"/>
    <property type="match status" value="1"/>
</dbReference>
<evidence type="ECO:0000256" key="4">
    <source>
        <dbReference type="ARBA" id="ARBA00022840"/>
    </source>
</evidence>
<dbReference type="Pfam" id="PF00270">
    <property type="entry name" value="DEAD"/>
    <property type="match status" value="2"/>
</dbReference>
<evidence type="ECO:0000256" key="7">
    <source>
        <dbReference type="SAM" id="MobiDB-lite"/>
    </source>
</evidence>
<proteinExistence type="inferred from homology"/>
<dbReference type="CDD" id="cd18787">
    <property type="entry name" value="SF2_C_DEAD"/>
    <property type="match status" value="1"/>
</dbReference>
<gene>
    <name evidence="10" type="ORF">UCRPA7_7535</name>
</gene>
<keyword evidence="4 6" id="KW-0067">ATP-binding</keyword>
<keyword evidence="5 6" id="KW-0694">RNA-binding</keyword>
<dbReference type="OrthoDB" id="3370at2759"/>
<comment type="catalytic activity">
    <reaction evidence="6">
        <text>ATP + H2O = ADP + phosphate + H(+)</text>
        <dbReference type="Rhea" id="RHEA:13065"/>
        <dbReference type="ChEBI" id="CHEBI:15377"/>
        <dbReference type="ChEBI" id="CHEBI:15378"/>
        <dbReference type="ChEBI" id="CHEBI:30616"/>
        <dbReference type="ChEBI" id="CHEBI:43474"/>
        <dbReference type="ChEBI" id="CHEBI:456216"/>
        <dbReference type="EC" id="3.6.4.13"/>
    </reaction>
</comment>